<evidence type="ECO:0000256" key="5">
    <source>
        <dbReference type="ARBA" id="ARBA00023157"/>
    </source>
</evidence>
<name>A0A2T8HQM3_9RHOB</name>
<dbReference type="RefSeq" id="WP_116559485.1">
    <property type="nucleotide sequence ID" value="NZ_QDKM01000009.1"/>
</dbReference>
<dbReference type="OrthoDB" id="9790390at2"/>
<evidence type="ECO:0000256" key="7">
    <source>
        <dbReference type="NCBIfam" id="TIGR01068"/>
    </source>
</evidence>
<sequence length="149" mass="15782">MSAKIKLTCSDCGQVNQFPADKAGAAPKCGICGAALGLGKVAALDFKTLEKAAKSDGVPLLVDFWAPWCGPCRAMAPEFEKAAKALAPKVRLAKINTQSNPDATVRYNIRGIPAFILFHKGREIARLSGARPAAAIEKFVRDSLAKQKG</sequence>
<keyword evidence="3" id="KW-0479">Metal-binding</keyword>
<evidence type="ECO:0000256" key="3">
    <source>
        <dbReference type="ARBA" id="ARBA00022723"/>
    </source>
</evidence>
<dbReference type="CDD" id="cd02947">
    <property type="entry name" value="TRX_family"/>
    <property type="match status" value="1"/>
</dbReference>
<dbReference type="AlphaFoldDB" id="A0A2T8HQM3"/>
<evidence type="ECO:0000256" key="4">
    <source>
        <dbReference type="ARBA" id="ARBA00022982"/>
    </source>
</evidence>
<comment type="caution">
    <text evidence="9">The sequence shown here is derived from an EMBL/GenBank/DDBJ whole genome shotgun (WGS) entry which is preliminary data.</text>
</comment>
<evidence type="ECO:0000256" key="2">
    <source>
        <dbReference type="ARBA" id="ARBA00022448"/>
    </source>
</evidence>
<dbReference type="Gene3D" id="3.40.30.10">
    <property type="entry name" value="Glutaredoxin"/>
    <property type="match status" value="1"/>
</dbReference>
<keyword evidence="4" id="KW-0249">Electron transport</keyword>
<gene>
    <name evidence="9" type="ORF">DDE20_15745</name>
</gene>
<dbReference type="PANTHER" id="PTHR45663">
    <property type="entry name" value="GEO12009P1"/>
    <property type="match status" value="1"/>
</dbReference>
<evidence type="ECO:0000259" key="8">
    <source>
        <dbReference type="PROSITE" id="PS51352"/>
    </source>
</evidence>
<keyword evidence="10" id="KW-1185">Reference proteome</keyword>
<protein>
    <recommendedName>
        <fullName evidence="7">Thioredoxin</fullName>
    </recommendedName>
</protein>
<evidence type="ECO:0000313" key="10">
    <source>
        <dbReference type="Proteomes" id="UP000245911"/>
    </source>
</evidence>
<evidence type="ECO:0000256" key="1">
    <source>
        <dbReference type="ARBA" id="ARBA00008987"/>
    </source>
</evidence>
<comment type="similarity">
    <text evidence="1">Belongs to the thioredoxin family.</text>
</comment>
<dbReference type="InterPro" id="IPR017937">
    <property type="entry name" value="Thioredoxin_CS"/>
</dbReference>
<dbReference type="Gene3D" id="2.30.30.380">
    <property type="entry name" value="Zn-finger domain of Sec23/24"/>
    <property type="match status" value="1"/>
</dbReference>
<dbReference type="PANTHER" id="PTHR45663:SF11">
    <property type="entry name" value="GEO12009P1"/>
    <property type="match status" value="1"/>
</dbReference>
<feature type="domain" description="Thioredoxin" evidence="8">
    <location>
        <begin position="20"/>
        <end position="145"/>
    </location>
</feature>
<proteinExistence type="inferred from homology"/>
<dbReference type="NCBIfam" id="NF008229">
    <property type="entry name" value="PRK10996.1"/>
    <property type="match status" value="1"/>
</dbReference>
<dbReference type="GO" id="GO:0046872">
    <property type="term" value="F:metal ion binding"/>
    <property type="evidence" value="ECO:0007669"/>
    <property type="project" value="UniProtKB-KW"/>
</dbReference>
<dbReference type="GO" id="GO:0045454">
    <property type="term" value="P:cell redox homeostasis"/>
    <property type="evidence" value="ECO:0007669"/>
    <property type="project" value="TreeGrafter"/>
</dbReference>
<keyword evidence="2" id="KW-0813">Transport</keyword>
<dbReference type="InterPro" id="IPR005746">
    <property type="entry name" value="Thioredoxin"/>
</dbReference>
<dbReference type="EMBL" id="QDKM01000009">
    <property type="protein sequence ID" value="PVH27757.1"/>
    <property type="molecule type" value="Genomic_DNA"/>
</dbReference>
<dbReference type="InterPro" id="IPR013766">
    <property type="entry name" value="Thioredoxin_domain"/>
</dbReference>
<dbReference type="NCBIfam" id="TIGR01068">
    <property type="entry name" value="thioredoxin"/>
    <property type="match status" value="1"/>
</dbReference>
<reference evidence="9 10" key="1">
    <citation type="submission" date="2018-04" db="EMBL/GenBank/DDBJ databases">
        <title>Pararhodobacter oceanense sp. nov., isolated from marine intertidal sediment.</title>
        <authorList>
            <person name="Wang X.-L."/>
            <person name="Du Z.-J."/>
        </authorList>
    </citation>
    <scope>NUCLEOTIDE SEQUENCE [LARGE SCALE GENOMIC DNA]</scope>
    <source>
        <strain evidence="9 10">AM505</strain>
    </source>
</reference>
<dbReference type="Pfam" id="PF21352">
    <property type="entry name" value="Zn_ribbon_Thio2"/>
    <property type="match status" value="1"/>
</dbReference>
<accession>A0A2T8HQM3</accession>
<dbReference type="PROSITE" id="PS51352">
    <property type="entry name" value="THIOREDOXIN_2"/>
    <property type="match status" value="1"/>
</dbReference>
<dbReference type="GO" id="GO:0005829">
    <property type="term" value="C:cytosol"/>
    <property type="evidence" value="ECO:0007669"/>
    <property type="project" value="TreeGrafter"/>
</dbReference>
<dbReference type="PRINTS" id="PR00421">
    <property type="entry name" value="THIOREDOXIN"/>
</dbReference>
<dbReference type="Proteomes" id="UP000245911">
    <property type="component" value="Unassembled WGS sequence"/>
</dbReference>
<organism evidence="9 10">
    <name type="scientific">Pararhodobacter oceanensis</name>
    <dbReference type="NCBI Taxonomy" id="2172121"/>
    <lineage>
        <taxon>Bacteria</taxon>
        <taxon>Pseudomonadati</taxon>
        <taxon>Pseudomonadota</taxon>
        <taxon>Alphaproteobacteria</taxon>
        <taxon>Rhodobacterales</taxon>
        <taxon>Paracoccaceae</taxon>
        <taxon>Pararhodobacter</taxon>
    </lineage>
</organism>
<dbReference type="InterPro" id="IPR036249">
    <property type="entry name" value="Thioredoxin-like_sf"/>
</dbReference>
<evidence type="ECO:0000256" key="6">
    <source>
        <dbReference type="ARBA" id="ARBA00023284"/>
    </source>
</evidence>
<dbReference type="PROSITE" id="PS00194">
    <property type="entry name" value="THIOREDOXIN_1"/>
    <property type="match status" value="1"/>
</dbReference>
<dbReference type="InterPro" id="IPR049299">
    <property type="entry name" value="Thio2_N"/>
</dbReference>
<keyword evidence="5" id="KW-1015">Disulfide bond</keyword>
<dbReference type="Pfam" id="PF00085">
    <property type="entry name" value="Thioredoxin"/>
    <property type="match status" value="1"/>
</dbReference>
<evidence type="ECO:0000313" key="9">
    <source>
        <dbReference type="EMBL" id="PVH27757.1"/>
    </source>
</evidence>
<dbReference type="SUPFAM" id="SSF52833">
    <property type="entry name" value="Thioredoxin-like"/>
    <property type="match status" value="1"/>
</dbReference>
<keyword evidence="6" id="KW-0676">Redox-active center</keyword>
<dbReference type="GO" id="GO:0015035">
    <property type="term" value="F:protein-disulfide reductase activity"/>
    <property type="evidence" value="ECO:0007669"/>
    <property type="project" value="UniProtKB-UniRule"/>
</dbReference>